<keyword evidence="2" id="KW-1185">Reference proteome</keyword>
<sequence>MGSLPSTGHAQGSIRYLGEDVNGIEVERRVARSMCLVLVPIDASVPENATT</sequence>
<organism evidence="1 2">
    <name type="scientific">Mycetohabitans endofungorum</name>
    <dbReference type="NCBI Taxonomy" id="417203"/>
    <lineage>
        <taxon>Bacteria</taxon>
        <taxon>Pseudomonadati</taxon>
        <taxon>Pseudomonadota</taxon>
        <taxon>Betaproteobacteria</taxon>
        <taxon>Burkholderiales</taxon>
        <taxon>Burkholderiaceae</taxon>
        <taxon>Mycetohabitans</taxon>
    </lineage>
</organism>
<evidence type="ECO:0000313" key="2">
    <source>
        <dbReference type="Proteomes" id="UP000243096"/>
    </source>
</evidence>
<gene>
    <name evidence="1" type="ORF">B0O95_1116</name>
</gene>
<dbReference type="AlphaFoldDB" id="A0A2P5K892"/>
<comment type="caution">
    <text evidence="1">The sequence shown here is derived from an EMBL/GenBank/DDBJ whole genome shotgun (WGS) entry which is preliminary data.</text>
</comment>
<proteinExistence type="predicted"/>
<dbReference type="Proteomes" id="UP000243096">
    <property type="component" value="Unassembled WGS sequence"/>
</dbReference>
<reference evidence="1 2" key="1">
    <citation type="submission" date="2018-01" db="EMBL/GenBank/DDBJ databases">
        <title>Genomic Encyclopedia of Type Strains, Phase III (KMG-III): the genomes of soil and plant-associated and newly described type strains.</title>
        <authorList>
            <person name="Whitman W."/>
        </authorList>
    </citation>
    <scope>NUCLEOTIDE SEQUENCE [LARGE SCALE GENOMIC DNA]</scope>
    <source>
        <strain evidence="1 2">HKI456</strain>
    </source>
</reference>
<protein>
    <submittedName>
        <fullName evidence="1">Uncharacterized protein</fullName>
    </submittedName>
</protein>
<name>A0A2P5K892_9BURK</name>
<accession>A0A2P5K892</accession>
<dbReference type="EMBL" id="PRDW01000011">
    <property type="protein sequence ID" value="PPB82948.1"/>
    <property type="molecule type" value="Genomic_DNA"/>
</dbReference>
<evidence type="ECO:0000313" key="1">
    <source>
        <dbReference type="EMBL" id="PPB82948.1"/>
    </source>
</evidence>